<protein>
    <submittedName>
        <fullName evidence="5">AraC family transcriptional regulator</fullName>
    </submittedName>
</protein>
<evidence type="ECO:0000256" key="1">
    <source>
        <dbReference type="ARBA" id="ARBA00023015"/>
    </source>
</evidence>
<organism evidence="5 6">
    <name type="scientific">Shewanella eurypsychrophilus</name>
    <dbReference type="NCBI Taxonomy" id="2593656"/>
    <lineage>
        <taxon>Bacteria</taxon>
        <taxon>Pseudomonadati</taxon>
        <taxon>Pseudomonadota</taxon>
        <taxon>Gammaproteobacteria</taxon>
        <taxon>Alteromonadales</taxon>
        <taxon>Shewanellaceae</taxon>
        <taxon>Shewanella</taxon>
    </lineage>
</organism>
<evidence type="ECO:0000313" key="6">
    <source>
        <dbReference type="Proteomes" id="UP000316416"/>
    </source>
</evidence>
<proteinExistence type="predicted"/>
<gene>
    <name evidence="5" type="ORF">FM038_008630</name>
</gene>
<dbReference type="SMART" id="SM00342">
    <property type="entry name" value="HTH_ARAC"/>
    <property type="match status" value="1"/>
</dbReference>
<dbReference type="RefSeq" id="WP_142872860.1">
    <property type="nucleotide sequence ID" value="NZ_CP045503.2"/>
</dbReference>
<sequence>MKLGDISVSYIEIMSKAMVQLDEDITPLLDKYSINSASLSSPDARVSIPKFMRLGYDCIKQSDCPWLGLMMGEVTCPTNLGIAGLLALSAQNIKQACEQIATYERLNKYNSRGQSRFFVNRAFGMEQDKYLELSREYGIEQDQAVLMFYSINPYNDYNLFVVDSVLSGWQKVIESLSGRTDVIEKVCFEFPAPDYSDKYHELFHCPVLFEQTSNYLVIKAEALAWPCINRSASTFVHLRRGADQELEKVRLGLSFHEKVSRVIGPLLDGSTPTLEQVSEQLNMAPWTVRRKLVEEGGSFQQTLNDTRRTLSISYVRDTALTLGEIAYLLGFGSPTAFQRAFKRWTGEAPGRFRTSRSQKRANEEGH</sequence>
<reference evidence="5" key="1">
    <citation type="submission" date="2021-07" db="EMBL/GenBank/DDBJ databases">
        <title>Shewanella sp. YLB-07 whole genome sequence.</title>
        <authorList>
            <person name="Yu L."/>
        </authorList>
    </citation>
    <scope>NUCLEOTIDE SEQUENCE</scope>
    <source>
        <strain evidence="5">YLB-08</strain>
    </source>
</reference>
<evidence type="ECO:0000256" key="2">
    <source>
        <dbReference type="ARBA" id="ARBA00023125"/>
    </source>
</evidence>
<dbReference type="PANTHER" id="PTHR47894:SF1">
    <property type="entry name" value="HTH-TYPE TRANSCRIPTIONAL REGULATOR VQSM"/>
    <property type="match status" value="1"/>
</dbReference>
<dbReference type="Pfam" id="PF12625">
    <property type="entry name" value="Arabinose_bd"/>
    <property type="match status" value="1"/>
</dbReference>
<keyword evidence="6" id="KW-1185">Reference proteome</keyword>
<keyword evidence="3" id="KW-0804">Transcription</keyword>
<dbReference type="SUPFAM" id="SSF46689">
    <property type="entry name" value="Homeodomain-like"/>
    <property type="match status" value="1"/>
</dbReference>
<dbReference type="PROSITE" id="PS01124">
    <property type="entry name" value="HTH_ARAC_FAMILY_2"/>
    <property type="match status" value="1"/>
</dbReference>
<dbReference type="InterPro" id="IPR032687">
    <property type="entry name" value="AraC-type_N"/>
</dbReference>
<feature type="domain" description="HTH araC/xylS-type" evidence="4">
    <location>
        <begin position="257"/>
        <end position="355"/>
    </location>
</feature>
<dbReference type="Gene3D" id="1.10.10.60">
    <property type="entry name" value="Homeodomain-like"/>
    <property type="match status" value="1"/>
</dbReference>
<dbReference type="Pfam" id="PF12833">
    <property type="entry name" value="HTH_18"/>
    <property type="match status" value="1"/>
</dbReference>
<accession>A0ABX6V4L0</accession>
<name>A0ABX6V4L0_9GAMM</name>
<keyword evidence="1" id="KW-0805">Transcription regulation</keyword>
<dbReference type="EMBL" id="CP045503">
    <property type="protein sequence ID" value="QPG57499.1"/>
    <property type="molecule type" value="Genomic_DNA"/>
</dbReference>
<dbReference type="PANTHER" id="PTHR47894">
    <property type="entry name" value="HTH-TYPE TRANSCRIPTIONAL REGULATOR GADX"/>
    <property type="match status" value="1"/>
</dbReference>
<evidence type="ECO:0000313" key="5">
    <source>
        <dbReference type="EMBL" id="QPG57499.1"/>
    </source>
</evidence>
<keyword evidence="2" id="KW-0238">DNA-binding</keyword>
<dbReference type="Proteomes" id="UP000316416">
    <property type="component" value="Chromosome"/>
</dbReference>
<evidence type="ECO:0000259" key="4">
    <source>
        <dbReference type="PROSITE" id="PS01124"/>
    </source>
</evidence>
<dbReference type="InterPro" id="IPR018060">
    <property type="entry name" value="HTH_AraC"/>
</dbReference>
<evidence type="ECO:0000256" key="3">
    <source>
        <dbReference type="ARBA" id="ARBA00023163"/>
    </source>
</evidence>
<dbReference type="InterPro" id="IPR009057">
    <property type="entry name" value="Homeodomain-like_sf"/>
</dbReference>